<evidence type="ECO:0000313" key="3">
    <source>
        <dbReference type="Proteomes" id="UP000199208"/>
    </source>
</evidence>
<evidence type="ECO:0008006" key="4">
    <source>
        <dbReference type="Google" id="ProtNLM"/>
    </source>
</evidence>
<proteinExistence type="predicted"/>
<keyword evidence="3" id="KW-1185">Reference proteome</keyword>
<reference evidence="2 3" key="1">
    <citation type="submission" date="2016-10" db="EMBL/GenBank/DDBJ databases">
        <authorList>
            <person name="de Groot N.N."/>
        </authorList>
    </citation>
    <scope>NUCLEOTIDE SEQUENCE [LARGE SCALE GENOMIC DNA]</scope>
    <source>
        <strain evidence="2 3">DSM 2784</strain>
    </source>
</reference>
<feature type="transmembrane region" description="Helical" evidence="1">
    <location>
        <begin position="211"/>
        <end position="230"/>
    </location>
</feature>
<feature type="transmembrane region" description="Helical" evidence="1">
    <location>
        <begin position="12"/>
        <end position="31"/>
    </location>
</feature>
<dbReference type="STRING" id="1120920.SAMN03080599_02231"/>
<sequence>MSFLQIANSPILWGITFIAVTLVLFQATIFLKKSYKAGKELGFTKEQLNLAFRTGIIASIGPSMVIVVGMVALLVTVGGPTALMRLAYIGSVSYELMSVGFAADAYGVGRTAAEMTPQVFVTALWCMAIGCIGWVLVTVLFTDKMEIIRDKMAGGESKLIPVISSAAMLGAYGYFNAGYVISMNNNTIAIMTGFFTMLGITLLYRKTKNRILNEWGLTIAMLLGMAFAVIF</sequence>
<keyword evidence="1" id="KW-0472">Membrane</keyword>
<dbReference type="Proteomes" id="UP000199208">
    <property type="component" value="Unassembled WGS sequence"/>
</dbReference>
<evidence type="ECO:0000256" key="1">
    <source>
        <dbReference type="SAM" id="Phobius"/>
    </source>
</evidence>
<feature type="transmembrane region" description="Helical" evidence="1">
    <location>
        <begin position="51"/>
        <end position="74"/>
    </location>
</feature>
<gene>
    <name evidence="2" type="ORF">SAMN03080599_02231</name>
</gene>
<feature type="transmembrane region" description="Helical" evidence="1">
    <location>
        <begin position="86"/>
        <end position="107"/>
    </location>
</feature>
<accession>A0A1G5S1X1</accession>
<evidence type="ECO:0000313" key="2">
    <source>
        <dbReference type="EMBL" id="SCZ80374.1"/>
    </source>
</evidence>
<feature type="transmembrane region" description="Helical" evidence="1">
    <location>
        <begin position="119"/>
        <end position="141"/>
    </location>
</feature>
<dbReference type="InterPro" id="IPR032479">
    <property type="entry name" value="DUF5058"/>
</dbReference>
<dbReference type="OrthoDB" id="86868at2"/>
<organism evidence="2 3">
    <name type="scientific">Acidaminobacter hydrogenoformans DSM 2784</name>
    <dbReference type="NCBI Taxonomy" id="1120920"/>
    <lineage>
        <taxon>Bacteria</taxon>
        <taxon>Bacillati</taxon>
        <taxon>Bacillota</taxon>
        <taxon>Clostridia</taxon>
        <taxon>Peptostreptococcales</taxon>
        <taxon>Acidaminobacteraceae</taxon>
        <taxon>Acidaminobacter</taxon>
    </lineage>
</organism>
<feature type="transmembrane region" description="Helical" evidence="1">
    <location>
        <begin position="187"/>
        <end position="204"/>
    </location>
</feature>
<dbReference type="EMBL" id="FMWL01000012">
    <property type="protein sequence ID" value="SCZ80374.1"/>
    <property type="molecule type" value="Genomic_DNA"/>
</dbReference>
<name>A0A1G5S1X1_9FIRM</name>
<dbReference type="RefSeq" id="WP_092591505.1">
    <property type="nucleotide sequence ID" value="NZ_FMWL01000012.1"/>
</dbReference>
<keyword evidence="1" id="KW-1133">Transmembrane helix</keyword>
<protein>
    <recommendedName>
        <fullName evidence="4">DUF5058 domain-containing protein</fullName>
    </recommendedName>
</protein>
<keyword evidence="1" id="KW-0812">Transmembrane</keyword>
<feature type="transmembrane region" description="Helical" evidence="1">
    <location>
        <begin position="162"/>
        <end position="181"/>
    </location>
</feature>
<dbReference type="AlphaFoldDB" id="A0A1G5S1X1"/>
<dbReference type="Pfam" id="PF16481">
    <property type="entry name" value="DUF5058"/>
    <property type="match status" value="1"/>
</dbReference>